<proteinExistence type="predicted"/>
<gene>
    <name evidence="4" type="ORF">HGRIS_002635</name>
</gene>
<dbReference type="EMBL" id="JASNQZ010000006">
    <property type="protein sequence ID" value="KAL0956490.1"/>
    <property type="molecule type" value="Genomic_DNA"/>
</dbReference>
<keyword evidence="5" id="KW-1185">Reference proteome</keyword>
<keyword evidence="2" id="KW-1133">Transmembrane helix</keyword>
<feature type="chain" id="PRO_5045635741" evidence="3">
    <location>
        <begin position="27"/>
        <end position="325"/>
    </location>
</feature>
<comment type="caution">
    <text evidence="4">The sequence shown here is derived from an EMBL/GenBank/DDBJ whole genome shotgun (WGS) entry which is preliminary data.</text>
</comment>
<feature type="region of interest" description="Disordered" evidence="1">
    <location>
        <begin position="85"/>
        <end position="154"/>
    </location>
</feature>
<sequence>MPSLHQTRMVLALSLWFFLLFGPAYALPINKRQSNGGPTTLMTVHKAETIAGTMTETCVITLTPITDVNGRPAVEEVRRCSISMDAGGQSSVGTASASSTSSSSAASATSTSSDSAASTTSTSSGSASSGTSTSASSTSSGATSTTDSSSASATSSALPNLSAALTPEATAPPAVSVIGTTLVSASAVATGSQSASASASTTSASTTGSAASAATSSVSGSASATTTSSGTPTASAANNAASDQASGSSAASEETPSAAAAFALPGKKLSVLPIGLGVFAGISVIALIVVGLVTYERTKYRKAFRQRKLAESGASMGYGGMAQRT</sequence>
<evidence type="ECO:0000256" key="3">
    <source>
        <dbReference type="SAM" id="SignalP"/>
    </source>
</evidence>
<accession>A0ABR3JLZ9</accession>
<evidence type="ECO:0000313" key="5">
    <source>
        <dbReference type="Proteomes" id="UP001556367"/>
    </source>
</evidence>
<keyword evidence="3" id="KW-0732">Signal</keyword>
<reference evidence="5" key="1">
    <citation type="submission" date="2024-06" db="EMBL/GenBank/DDBJ databases">
        <title>Multi-omics analyses provide insights into the biosynthesis of the anticancer antibiotic pleurotin in Hohenbuehelia grisea.</title>
        <authorList>
            <person name="Weaver J.A."/>
            <person name="Alberti F."/>
        </authorList>
    </citation>
    <scope>NUCLEOTIDE SEQUENCE [LARGE SCALE GENOMIC DNA]</scope>
    <source>
        <strain evidence="5">T-177</strain>
    </source>
</reference>
<name>A0ABR3JLZ9_9AGAR</name>
<keyword evidence="2" id="KW-0812">Transmembrane</keyword>
<feature type="transmembrane region" description="Helical" evidence="2">
    <location>
        <begin position="271"/>
        <end position="295"/>
    </location>
</feature>
<feature type="signal peptide" evidence="3">
    <location>
        <begin position="1"/>
        <end position="26"/>
    </location>
</feature>
<protein>
    <submittedName>
        <fullName evidence="4">Uncharacterized protein</fullName>
    </submittedName>
</protein>
<evidence type="ECO:0000256" key="2">
    <source>
        <dbReference type="SAM" id="Phobius"/>
    </source>
</evidence>
<feature type="region of interest" description="Disordered" evidence="1">
    <location>
        <begin position="215"/>
        <end position="252"/>
    </location>
</feature>
<dbReference type="Proteomes" id="UP001556367">
    <property type="component" value="Unassembled WGS sequence"/>
</dbReference>
<evidence type="ECO:0000256" key="1">
    <source>
        <dbReference type="SAM" id="MobiDB-lite"/>
    </source>
</evidence>
<evidence type="ECO:0000313" key="4">
    <source>
        <dbReference type="EMBL" id="KAL0956490.1"/>
    </source>
</evidence>
<keyword evidence="2" id="KW-0472">Membrane</keyword>
<organism evidence="4 5">
    <name type="scientific">Hohenbuehelia grisea</name>
    <dbReference type="NCBI Taxonomy" id="104357"/>
    <lineage>
        <taxon>Eukaryota</taxon>
        <taxon>Fungi</taxon>
        <taxon>Dikarya</taxon>
        <taxon>Basidiomycota</taxon>
        <taxon>Agaricomycotina</taxon>
        <taxon>Agaricomycetes</taxon>
        <taxon>Agaricomycetidae</taxon>
        <taxon>Agaricales</taxon>
        <taxon>Pleurotineae</taxon>
        <taxon>Pleurotaceae</taxon>
        <taxon>Hohenbuehelia</taxon>
    </lineage>
</organism>
<feature type="compositionally biased region" description="Low complexity" evidence="1">
    <location>
        <begin position="91"/>
        <end position="154"/>
    </location>
</feature>